<feature type="transmembrane region" description="Helical" evidence="6">
    <location>
        <begin position="369"/>
        <end position="392"/>
    </location>
</feature>
<dbReference type="RefSeq" id="WP_250199494.1">
    <property type="nucleotide sequence ID" value="NZ_CP097636.1"/>
</dbReference>
<dbReference type="InterPro" id="IPR036259">
    <property type="entry name" value="MFS_trans_sf"/>
</dbReference>
<sequence>MSSLPTTLAPSSGQASAAGGAATTLILAVASFVIVTTEFLMVGLLPALARDLSISVTTAGQLVTLFAVVVMLAGPPLTARLSHVERKRMFLAVLLLFTVSNAVAAMATDFWVLAVARIVPALALPVFWGTASETAAKLAGPARAGRAVATVYLGISAAMLFGIPLGTVVGDTLGWRGAFWALALMSALVAVLLQVCMPKTAATGRVGLRQQARILRDPAFVANVLLSVTVFTAMFAGYTYLAELMEKVAGVPPAHVGWWLMGFGAVGLVGNWLGGKWVDSKPLATTAAFCLVLAAGMAATVALAAHTVGLAIALGVWGIANTALYPVCQIRVMKAAPQAQALAGTLNVSAANGGIALGALLGGASIDAWGVQSVAVVGAGIAVVAAVAATAISRRLKSRASQAESALVFREP</sequence>
<feature type="transmembrane region" description="Helical" evidence="6">
    <location>
        <begin position="144"/>
        <end position="165"/>
    </location>
</feature>
<gene>
    <name evidence="8" type="ORF">MW290_20310</name>
</gene>
<evidence type="ECO:0000313" key="9">
    <source>
        <dbReference type="Proteomes" id="UP001056201"/>
    </source>
</evidence>
<proteinExistence type="predicted"/>
<protein>
    <submittedName>
        <fullName evidence="8">MFS transporter</fullName>
    </submittedName>
</protein>
<dbReference type="Proteomes" id="UP001056201">
    <property type="component" value="Chromosome 2"/>
</dbReference>
<feature type="transmembrane region" description="Helical" evidence="6">
    <location>
        <begin position="218"/>
        <end position="241"/>
    </location>
</feature>
<keyword evidence="4 6" id="KW-1133">Transmembrane helix</keyword>
<dbReference type="Pfam" id="PF07690">
    <property type="entry name" value="MFS_1"/>
    <property type="match status" value="1"/>
</dbReference>
<organism evidence="8 9">
    <name type="scientific">Aquincola tertiaricarbonis</name>
    <dbReference type="NCBI Taxonomy" id="391953"/>
    <lineage>
        <taxon>Bacteria</taxon>
        <taxon>Pseudomonadati</taxon>
        <taxon>Pseudomonadota</taxon>
        <taxon>Betaproteobacteria</taxon>
        <taxon>Burkholderiales</taxon>
        <taxon>Sphaerotilaceae</taxon>
        <taxon>Aquincola</taxon>
    </lineage>
</organism>
<feature type="transmembrane region" description="Helical" evidence="6">
    <location>
        <begin position="89"/>
        <end position="108"/>
    </location>
</feature>
<accession>A0ABY4SHM6</accession>
<comment type="subcellular location">
    <subcellularLocation>
        <location evidence="1">Cell membrane</location>
        <topology evidence="1">Multi-pass membrane protein</topology>
    </subcellularLocation>
</comment>
<evidence type="ECO:0000256" key="1">
    <source>
        <dbReference type="ARBA" id="ARBA00004651"/>
    </source>
</evidence>
<feature type="transmembrane region" description="Helical" evidence="6">
    <location>
        <begin position="54"/>
        <end position="77"/>
    </location>
</feature>
<name>A0ABY4SHM6_AQUTE</name>
<keyword evidence="5 6" id="KW-0472">Membrane</keyword>
<dbReference type="SUPFAM" id="SSF103473">
    <property type="entry name" value="MFS general substrate transporter"/>
    <property type="match status" value="1"/>
</dbReference>
<dbReference type="Gene3D" id="1.20.1250.20">
    <property type="entry name" value="MFS general substrate transporter like domains"/>
    <property type="match status" value="1"/>
</dbReference>
<feature type="transmembrane region" description="Helical" evidence="6">
    <location>
        <begin position="310"/>
        <end position="328"/>
    </location>
</feature>
<evidence type="ECO:0000256" key="5">
    <source>
        <dbReference type="ARBA" id="ARBA00023136"/>
    </source>
</evidence>
<reference evidence="8" key="1">
    <citation type="submission" date="2022-05" db="EMBL/GenBank/DDBJ databases">
        <title>An RpoN-dependent PEP-CTERM gene is involved in floc formation of an Aquincola tertiaricarbonis strain.</title>
        <authorList>
            <person name="Qiu D."/>
            <person name="Xia M."/>
        </authorList>
    </citation>
    <scope>NUCLEOTIDE SEQUENCE</scope>
    <source>
        <strain evidence="8">RN12</strain>
    </source>
</reference>
<evidence type="ECO:0000256" key="2">
    <source>
        <dbReference type="ARBA" id="ARBA00022475"/>
    </source>
</evidence>
<feature type="transmembrane region" description="Helical" evidence="6">
    <location>
        <begin position="114"/>
        <end position="132"/>
    </location>
</feature>
<dbReference type="PANTHER" id="PTHR43124:SF10">
    <property type="entry name" value="PURINE EFFLUX PUMP PBUE"/>
    <property type="match status" value="1"/>
</dbReference>
<feature type="transmembrane region" description="Helical" evidence="6">
    <location>
        <begin position="340"/>
        <end position="363"/>
    </location>
</feature>
<evidence type="ECO:0000256" key="3">
    <source>
        <dbReference type="ARBA" id="ARBA00022692"/>
    </source>
</evidence>
<dbReference type="InterPro" id="IPR011701">
    <property type="entry name" value="MFS"/>
</dbReference>
<feature type="transmembrane region" description="Helical" evidence="6">
    <location>
        <begin position="256"/>
        <end position="274"/>
    </location>
</feature>
<feature type="transmembrane region" description="Helical" evidence="6">
    <location>
        <begin position="177"/>
        <end position="197"/>
    </location>
</feature>
<evidence type="ECO:0000259" key="7">
    <source>
        <dbReference type="PROSITE" id="PS50850"/>
    </source>
</evidence>
<dbReference type="CDD" id="cd17324">
    <property type="entry name" value="MFS_NepI_like"/>
    <property type="match status" value="1"/>
</dbReference>
<feature type="transmembrane region" description="Helical" evidence="6">
    <location>
        <begin position="21"/>
        <end position="48"/>
    </location>
</feature>
<dbReference type="EMBL" id="CP097636">
    <property type="protein sequence ID" value="URI11298.1"/>
    <property type="molecule type" value="Genomic_DNA"/>
</dbReference>
<dbReference type="InterPro" id="IPR050189">
    <property type="entry name" value="MFS_Efflux_Transporters"/>
</dbReference>
<keyword evidence="3 6" id="KW-0812">Transmembrane</keyword>
<evidence type="ECO:0000256" key="6">
    <source>
        <dbReference type="SAM" id="Phobius"/>
    </source>
</evidence>
<evidence type="ECO:0000256" key="4">
    <source>
        <dbReference type="ARBA" id="ARBA00022989"/>
    </source>
</evidence>
<dbReference type="InterPro" id="IPR020846">
    <property type="entry name" value="MFS_dom"/>
</dbReference>
<feature type="transmembrane region" description="Helical" evidence="6">
    <location>
        <begin position="286"/>
        <end position="304"/>
    </location>
</feature>
<dbReference type="PROSITE" id="PS50850">
    <property type="entry name" value="MFS"/>
    <property type="match status" value="1"/>
</dbReference>
<feature type="domain" description="Major facilitator superfamily (MFS) profile" evidence="7">
    <location>
        <begin position="23"/>
        <end position="397"/>
    </location>
</feature>
<keyword evidence="2" id="KW-1003">Cell membrane</keyword>
<dbReference type="PANTHER" id="PTHR43124">
    <property type="entry name" value="PURINE EFFLUX PUMP PBUE"/>
    <property type="match status" value="1"/>
</dbReference>
<evidence type="ECO:0000313" key="8">
    <source>
        <dbReference type="EMBL" id="URI11298.1"/>
    </source>
</evidence>
<keyword evidence="9" id="KW-1185">Reference proteome</keyword>